<dbReference type="InterPro" id="IPR024970">
    <property type="entry name" value="Maelstrom"/>
</dbReference>
<dbReference type="SUPFAM" id="SSF47095">
    <property type="entry name" value="HMG-box"/>
    <property type="match status" value="1"/>
</dbReference>
<feature type="domain" description="HMG box" evidence="13">
    <location>
        <begin position="3"/>
        <end position="72"/>
    </location>
</feature>
<evidence type="ECO:0000256" key="1">
    <source>
        <dbReference type="ARBA" id="ARBA00004123"/>
    </source>
</evidence>
<dbReference type="GO" id="GO:0007140">
    <property type="term" value="P:male meiotic nuclear division"/>
    <property type="evidence" value="ECO:0007669"/>
    <property type="project" value="TreeGrafter"/>
</dbReference>
<dbReference type="GO" id="GO:0060964">
    <property type="term" value="P:regulation of miRNA-mediated gene silencing"/>
    <property type="evidence" value="ECO:0007669"/>
    <property type="project" value="InterPro"/>
</dbReference>
<feature type="DNA-binding region" description="HMG box" evidence="11">
    <location>
        <begin position="3"/>
        <end position="72"/>
    </location>
</feature>
<keyword evidence="9 11" id="KW-0539">Nucleus</keyword>
<evidence type="ECO:0000313" key="15">
    <source>
        <dbReference type="Proteomes" id="UP001154114"/>
    </source>
</evidence>
<name>A0A9P0C4Z8_CHRIL</name>
<evidence type="ECO:0000313" key="14">
    <source>
        <dbReference type="EMBL" id="CAH0625288.1"/>
    </source>
</evidence>
<keyword evidence="5" id="KW-0963">Cytoplasm</keyword>
<dbReference type="GO" id="GO:0034587">
    <property type="term" value="P:piRNA processing"/>
    <property type="evidence" value="ECO:0007669"/>
    <property type="project" value="TreeGrafter"/>
</dbReference>
<organism evidence="14 15">
    <name type="scientific">Chrysodeixis includens</name>
    <name type="common">Soybean looper</name>
    <name type="synonym">Pseudoplusia includens</name>
    <dbReference type="NCBI Taxonomy" id="689277"/>
    <lineage>
        <taxon>Eukaryota</taxon>
        <taxon>Metazoa</taxon>
        <taxon>Ecdysozoa</taxon>
        <taxon>Arthropoda</taxon>
        <taxon>Hexapoda</taxon>
        <taxon>Insecta</taxon>
        <taxon>Pterygota</taxon>
        <taxon>Neoptera</taxon>
        <taxon>Endopterygota</taxon>
        <taxon>Lepidoptera</taxon>
        <taxon>Glossata</taxon>
        <taxon>Ditrysia</taxon>
        <taxon>Noctuoidea</taxon>
        <taxon>Noctuidae</taxon>
        <taxon>Plusiinae</taxon>
        <taxon>Chrysodeixis</taxon>
    </lineage>
</organism>
<keyword evidence="10" id="KW-0469">Meiosis</keyword>
<evidence type="ECO:0000256" key="3">
    <source>
        <dbReference type="ARBA" id="ARBA00007057"/>
    </source>
</evidence>
<evidence type="ECO:0000256" key="8">
    <source>
        <dbReference type="ARBA" id="ARBA00023158"/>
    </source>
</evidence>
<dbReference type="GO" id="GO:0043565">
    <property type="term" value="F:sequence-specific DNA binding"/>
    <property type="evidence" value="ECO:0007669"/>
    <property type="project" value="TreeGrafter"/>
</dbReference>
<keyword evidence="4" id="KW-0217">Developmental protein</keyword>
<dbReference type="InterPro" id="IPR009071">
    <property type="entry name" value="HMG_box_dom"/>
</dbReference>
<keyword evidence="15" id="KW-1185">Reference proteome</keyword>
<proteinExistence type="inferred from homology"/>
<keyword evidence="6" id="KW-0221">Differentiation</keyword>
<dbReference type="GO" id="GO:0005634">
    <property type="term" value="C:nucleus"/>
    <property type="evidence" value="ECO:0007669"/>
    <property type="project" value="UniProtKB-SubCell"/>
</dbReference>
<reference evidence="14" key="1">
    <citation type="submission" date="2021-12" db="EMBL/GenBank/DDBJ databases">
        <authorList>
            <person name="King R."/>
        </authorList>
    </citation>
    <scope>NUCLEOTIDE SEQUENCE</scope>
</reference>
<dbReference type="PANTHER" id="PTHR21358:SF4">
    <property type="entry name" value="PROTEIN MAELSTROM HOMOLOG"/>
    <property type="match status" value="1"/>
</dbReference>
<gene>
    <name evidence="14" type="ORF">CINC_LOCUS11920</name>
</gene>
<dbReference type="Pfam" id="PF09011">
    <property type="entry name" value="HMG_box_2"/>
    <property type="match status" value="1"/>
</dbReference>
<evidence type="ECO:0000256" key="9">
    <source>
        <dbReference type="ARBA" id="ARBA00023242"/>
    </source>
</evidence>
<dbReference type="Pfam" id="PF13017">
    <property type="entry name" value="Maelstrom"/>
    <property type="match status" value="1"/>
</dbReference>
<evidence type="ECO:0000256" key="6">
    <source>
        <dbReference type="ARBA" id="ARBA00022782"/>
    </source>
</evidence>
<protein>
    <recommendedName>
        <fullName evidence="13">HMG box domain-containing protein</fullName>
    </recommendedName>
</protein>
<dbReference type="GO" id="GO:0030154">
    <property type="term" value="P:cell differentiation"/>
    <property type="evidence" value="ECO:0007669"/>
    <property type="project" value="UniProtKB-KW"/>
</dbReference>
<dbReference type="PROSITE" id="PS50118">
    <property type="entry name" value="HMG_BOX_2"/>
    <property type="match status" value="1"/>
</dbReference>
<comment type="similarity">
    <text evidence="3">Belongs to the maelstrom family.</text>
</comment>
<dbReference type="GO" id="GO:0045892">
    <property type="term" value="P:negative regulation of DNA-templated transcription"/>
    <property type="evidence" value="ECO:0007669"/>
    <property type="project" value="TreeGrafter"/>
</dbReference>
<dbReference type="Gene3D" id="1.10.30.10">
    <property type="entry name" value="High mobility group box domain"/>
    <property type="match status" value="1"/>
</dbReference>
<evidence type="ECO:0000256" key="7">
    <source>
        <dbReference type="ARBA" id="ARBA00023125"/>
    </source>
</evidence>
<evidence type="ECO:0000256" key="2">
    <source>
        <dbReference type="ARBA" id="ARBA00004496"/>
    </source>
</evidence>
<evidence type="ECO:0000256" key="11">
    <source>
        <dbReference type="PROSITE-ProRule" id="PRU00267"/>
    </source>
</evidence>
<sequence length="445" mass="50543">MPKKPPRNAFYFFMQDFRKQQREKGINYETLADVSKAADPVWRTAPPSVRAQFDEIAKGARNNRGAPLQKFASTGVPLAAIQQQHQELQDAIQYEIQDITNMIKTKVINHTITEVDFYIMDINAFCKTTDHYVIGEFTVLRFNLRYGFRDFYHELVNPGRIPVGYASDIKLGSQELGLKMPDDDCEKSNYMQILANIIDYLKQEDHNAKSLPPLFTMPDKVAPVQDFILQMCAKAREDEFLFRVYKLDTMFFQLINQIRTHKHEGFPKESLALVQLKKDPFKYTPGLACEFHEESDKSVECTLARTKRWAYTVLDSCCPVAGIDVTPGNHVPADYDVECILKYKDMKSTNAVYAPGVHDSFNTTGNDSMLEKSTAWSNVGESSYSSERKEKRTYAPLRMPQADYSKNMRPAPELTDEDEFPSLGGAGRGRGAGLARSLGKMNIGK</sequence>
<dbReference type="PANTHER" id="PTHR21358">
    <property type="entry name" value="PROTEIN MAELSTROM HOMOLOG"/>
    <property type="match status" value="1"/>
</dbReference>
<evidence type="ECO:0000256" key="5">
    <source>
        <dbReference type="ARBA" id="ARBA00022490"/>
    </source>
</evidence>
<dbReference type="AlphaFoldDB" id="A0A9P0C4Z8"/>
<keyword evidence="7 11" id="KW-0238">DNA-binding</keyword>
<dbReference type="Proteomes" id="UP001154114">
    <property type="component" value="Chromosome 7"/>
</dbReference>
<evidence type="ECO:0000256" key="12">
    <source>
        <dbReference type="SAM" id="MobiDB-lite"/>
    </source>
</evidence>
<evidence type="ECO:0000256" key="4">
    <source>
        <dbReference type="ARBA" id="ARBA00022473"/>
    </source>
</evidence>
<accession>A0A9P0C4Z8</accession>
<dbReference type="InterPro" id="IPR039259">
    <property type="entry name" value="Protein_maelstrom"/>
</dbReference>
<dbReference type="EMBL" id="LR824010">
    <property type="protein sequence ID" value="CAH0625288.1"/>
    <property type="molecule type" value="Genomic_DNA"/>
</dbReference>
<evidence type="ECO:0000256" key="10">
    <source>
        <dbReference type="ARBA" id="ARBA00023254"/>
    </source>
</evidence>
<dbReference type="OrthoDB" id="24555at2759"/>
<dbReference type="InterPro" id="IPR036910">
    <property type="entry name" value="HMG_box_dom_sf"/>
</dbReference>
<evidence type="ECO:0000259" key="13">
    <source>
        <dbReference type="PROSITE" id="PS50118"/>
    </source>
</evidence>
<dbReference type="GO" id="GO:0007283">
    <property type="term" value="P:spermatogenesis"/>
    <property type="evidence" value="ECO:0007669"/>
    <property type="project" value="TreeGrafter"/>
</dbReference>
<feature type="region of interest" description="Disordered" evidence="12">
    <location>
        <begin position="403"/>
        <end position="445"/>
    </location>
</feature>
<keyword evidence="8" id="KW-0943">RNA-mediated gene silencing</keyword>
<dbReference type="GO" id="GO:0043186">
    <property type="term" value="C:P granule"/>
    <property type="evidence" value="ECO:0007669"/>
    <property type="project" value="TreeGrafter"/>
</dbReference>
<comment type="subcellular location">
    <subcellularLocation>
        <location evidence="2">Cytoplasm</location>
    </subcellularLocation>
    <subcellularLocation>
        <location evidence="1">Nucleus</location>
    </subcellularLocation>
</comment>